<dbReference type="Pfam" id="PF13372">
    <property type="entry name" value="Alginate_exp"/>
    <property type="match status" value="1"/>
</dbReference>
<dbReference type="STRING" id="354355.SAMN05660816_02425"/>
<accession>A0A1V9EPN4</accession>
<dbReference type="InterPro" id="IPR025388">
    <property type="entry name" value="Alginate_export_dom"/>
</dbReference>
<gene>
    <name evidence="2" type="ORF">A4H97_30120</name>
</gene>
<proteinExistence type="predicted"/>
<evidence type="ECO:0000313" key="2">
    <source>
        <dbReference type="EMBL" id="OQP48090.1"/>
    </source>
</evidence>
<protein>
    <recommendedName>
        <fullName evidence="1">Alginate export domain-containing protein</fullName>
    </recommendedName>
</protein>
<dbReference type="EMBL" id="LVXG01000018">
    <property type="protein sequence ID" value="OQP48090.1"/>
    <property type="molecule type" value="Genomic_DNA"/>
</dbReference>
<dbReference type="RefSeq" id="WP_081200629.1">
    <property type="nucleotide sequence ID" value="NZ_FOCZ01000004.1"/>
</dbReference>
<comment type="caution">
    <text evidence="2">The sequence shown here is derived from an EMBL/GenBank/DDBJ whole genome shotgun (WGS) entry which is preliminary data.</text>
</comment>
<evidence type="ECO:0000259" key="1">
    <source>
        <dbReference type="Pfam" id="PF13372"/>
    </source>
</evidence>
<organism evidence="2 3">
    <name type="scientific">Niastella yeongjuensis</name>
    <dbReference type="NCBI Taxonomy" id="354355"/>
    <lineage>
        <taxon>Bacteria</taxon>
        <taxon>Pseudomonadati</taxon>
        <taxon>Bacteroidota</taxon>
        <taxon>Chitinophagia</taxon>
        <taxon>Chitinophagales</taxon>
        <taxon>Chitinophagaceae</taxon>
        <taxon>Niastella</taxon>
    </lineage>
</organism>
<dbReference type="Proteomes" id="UP000192610">
    <property type="component" value="Unassembled WGS sequence"/>
</dbReference>
<name>A0A1V9EPN4_9BACT</name>
<keyword evidence="3" id="KW-1185">Reference proteome</keyword>
<evidence type="ECO:0000313" key="3">
    <source>
        <dbReference type="Proteomes" id="UP000192610"/>
    </source>
</evidence>
<sequence length="465" mass="53836">MQEKVNNYNCVIAFIIVYVSSFSNALAQSHEEPFKVLRHEEDYSYLKNDTNKLKLLDRIKYIDFHSGFFLSIGGELRYQYEHYKNEDWGDVPSDDKNGYLLQRVMLHADFKFKNYVSVFAQLKSGIVYGKETPVGPPDKNELDFHQLYLEAIPWQDSTRKLMLRAGRFELLYGTGRLIAVSDMPNNRINFQGGLIRYNTPQSNTEMFLVRPVLNKMFVFDDLVDYNAWLGGVYHKNNLTAATGGDIYYFYSKKDSATFEKGTARQVRHTIGAKYYSKYKKYFNYDLEFSYQFGSFGNKPISSYYFSNELSYALANVKTVPTFTFGSNIIAGNDNNRRFMGTFDALYPRPYFGLAAPIGPANLINLHPGFRFYPKKRLIIAIEFDWMWRYSTDDALYNPSVDISRPDDNSDSRFVGTQYILECDYQINRNFSMLLGYSVCPPGGFISDTGNGKVLFFLLARISYKF</sequence>
<dbReference type="AlphaFoldDB" id="A0A1V9EPN4"/>
<feature type="domain" description="Alginate export" evidence="1">
    <location>
        <begin position="70"/>
        <end position="449"/>
    </location>
</feature>
<dbReference type="OrthoDB" id="311329at2"/>
<reference evidence="3" key="1">
    <citation type="submission" date="2016-04" db="EMBL/GenBank/DDBJ databases">
        <authorList>
            <person name="Chen L."/>
            <person name="Zhuang W."/>
            <person name="Wang G."/>
        </authorList>
    </citation>
    <scope>NUCLEOTIDE SEQUENCE [LARGE SCALE GENOMIC DNA]</scope>
    <source>
        <strain evidence="3">17621</strain>
    </source>
</reference>